<comment type="similarity">
    <text evidence="2 13">Belongs to the ING family.</text>
</comment>
<evidence type="ECO:0000313" key="16">
    <source>
        <dbReference type="Proteomes" id="UP000035680"/>
    </source>
</evidence>
<dbReference type="InterPro" id="IPR028651">
    <property type="entry name" value="ING_fam"/>
</dbReference>
<dbReference type="SUPFAM" id="SSF57903">
    <property type="entry name" value="FYVE/PHD zinc finger"/>
    <property type="match status" value="1"/>
</dbReference>
<proteinExistence type="inferred from homology"/>
<feature type="binding site" evidence="11">
    <location>
        <position position="378"/>
    </location>
    <ligand>
        <name>Zn(2+)</name>
        <dbReference type="ChEBI" id="CHEBI:29105"/>
        <label>1</label>
    </ligand>
</feature>
<dbReference type="STRING" id="75913.A0A0K0G0X9"/>
<dbReference type="InterPro" id="IPR019786">
    <property type="entry name" value="Zinc_finger_PHD-type_CS"/>
</dbReference>
<feature type="binding site" evidence="11">
    <location>
        <position position="420"/>
    </location>
    <ligand>
        <name>Zn(2+)</name>
        <dbReference type="ChEBI" id="CHEBI:29105"/>
        <label>2</label>
    </ligand>
</feature>
<dbReference type="Proteomes" id="UP000035680">
    <property type="component" value="Unassembled WGS sequence"/>
</dbReference>
<dbReference type="Gene3D" id="3.30.40.10">
    <property type="entry name" value="Zinc/RING finger domain, C3HC4 (zinc finger)"/>
    <property type="match status" value="1"/>
</dbReference>
<evidence type="ECO:0000256" key="10">
    <source>
        <dbReference type="ARBA" id="ARBA00023242"/>
    </source>
</evidence>
<evidence type="ECO:0000259" key="15">
    <source>
        <dbReference type="PROSITE" id="PS50016"/>
    </source>
</evidence>
<comment type="function">
    <text evidence="13">Component of an histone acetyltransferase complex.</text>
</comment>
<feature type="compositionally biased region" description="Polar residues" evidence="14">
    <location>
        <begin position="166"/>
        <end position="176"/>
    </location>
</feature>
<dbReference type="InterPro" id="IPR019787">
    <property type="entry name" value="Znf_PHD-finger"/>
</dbReference>
<dbReference type="PANTHER" id="PTHR10333">
    <property type="entry name" value="INHIBITOR OF GROWTH PROTEIN"/>
    <property type="match status" value="1"/>
</dbReference>
<dbReference type="Pfam" id="PF12998">
    <property type="entry name" value="ING"/>
    <property type="match status" value="1"/>
</dbReference>
<feature type="region of interest" description="Disordered" evidence="14">
    <location>
        <begin position="197"/>
        <end position="218"/>
    </location>
</feature>
<evidence type="ECO:0000256" key="3">
    <source>
        <dbReference type="ARBA" id="ARBA00022604"/>
    </source>
</evidence>
<evidence type="ECO:0000256" key="14">
    <source>
        <dbReference type="SAM" id="MobiDB-lite"/>
    </source>
</evidence>
<keyword evidence="6 11" id="KW-0862">Zinc</keyword>
<feature type="binding site" evidence="11">
    <location>
        <position position="394"/>
    </location>
    <ligand>
        <name>Zn(2+)</name>
        <dbReference type="ChEBI" id="CHEBI:29105"/>
        <label>2</label>
    </ligand>
</feature>
<organism evidence="16 17">
    <name type="scientific">Strongyloides venezuelensis</name>
    <name type="common">Threadworm</name>
    <dbReference type="NCBI Taxonomy" id="75913"/>
    <lineage>
        <taxon>Eukaryota</taxon>
        <taxon>Metazoa</taxon>
        <taxon>Ecdysozoa</taxon>
        <taxon>Nematoda</taxon>
        <taxon>Chromadorea</taxon>
        <taxon>Rhabditida</taxon>
        <taxon>Tylenchina</taxon>
        <taxon>Panagrolaimomorpha</taxon>
        <taxon>Strongyloidoidea</taxon>
        <taxon>Strongyloididae</taxon>
        <taxon>Strongyloides</taxon>
    </lineage>
</organism>
<reference evidence="16" key="1">
    <citation type="submission" date="2014-07" db="EMBL/GenBank/DDBJ databases">
        <authorList>
            <person name="Martin A.A"/>
            <person name="De Silva N."/>
        </authorList>
    </citation>
    <scope>NUCLEOTIDE SEQUENCE</scope>
</reference>
<keyword evidence="9" id="KW-0804">Transcription</keyword>
<evidence type="ECO:0000256" key="13">
    <source>
        <dbReference type="RuleBase" id="RU361213"/>
    </source>
</evidence>
<feature type="binding site" evidence="11">
    <location>
        <position position="423"/>
    </location>
    <ligand>
        <name>Zn(2+)</name>
        <dbReference type="ChEBI" id="CHEBI:29105"/>
        <label>2</label>
    </ligand>
</feature>
<dbReference type="SMART" id="SM00249">
    <property type="entry name" value="PHD"/>
    <property type="match status" value="1"/>
</dbReference>
<evidence type="ECO:0000256" key="12">
    <source>
        <dbReference type="PROSITE-ProRule" id="PRU00146"/>
    </source>
</evidence>
<dbReference type="PROSITE" id="PS50016">
    <property type="entry name" value="ZF_PHD_2"/>
    <property type="match status" value="1"/>
</dbReference>
<protein>
    <recommendedName>
        <fullName evidence="13">Inhibitor of growth protein</fullName>
    </recommendedName>
</protein>
<dbReference type="GO" id="GO:0006325">
    <property type="term" value="P:chromatin organization"/>
    <property type="evidence" value="ECO:0007669"/>
    <property type="project" value="UniProtKB-KW"/>
</dbReference>
<dbReference type="Gene3D" id="6.10.140.1740">
    <property type="match status" value="1"/>
</dbReference>
<keyword evidence="8" id="KW-0805">Transcription regulation</keyword>
<dbReference type="InterPro" id="IPR001965">
    <property type="entry name" value="Znf_PHD"/>
</dbReference>
<comment type="domain">
    <text evidence="13">The PHD-type zinc finger mediates the binding to H3K4me3.</text>
</comment>
<evidence type="ECO:0000313" key="17">
    <source>
        <dbReference type="WBParaSite" id="SVE_1836500.2"/>
    </source>
</evidence>
<evidence type="ECO:0000256" key="2">
    <source>
        <dbReference type="ARBA" id="ARBA00010210"/>
    </source>
</evidence>
<dbReference type="AlphaFoldDB" id="A0A0K0G0X9"/>
<sequence>MQYLEDFLEILESVPPEIRYITNQMRLNDVSLEESENLHKKIESFMEVKDIMTPEQREAAINEIRSIQHEHTNKANIRCDLVKKLRTIFDLYKNRFEEDLRNYKLELEAEAPGVTETIENRYNENQRLSRESGNLRRTNGYGIENLVMYYPDGEESLIYNSDCEVSRSSMGGQTPRHNSHGDIDIPPQLFDKLSQQGLRDRSSTFTTKLEDSETNPTKRRRTIATLPTMNTSNTKCMTDFTEAWFRGPSGAITPNFCMSPNTINTNKVSLGSYQDSNQVPFDYKKSRNGRQSRLSNKSHEIIGDNGCINESRRGSRYSSRHTPDTPSFTSALNTCNNNLINREHTPASVISLSDDEESEIVDEEDEEEENDNRIWCKCREKSYGLMVKCDNDDCEYRWFHGDCVGITPNNKPSINEKWLCQYCQQRIRNIK</sequence>
<feature type="region of interest" description="Disordered" evidence="14">
    <location>
        <begin position="166"/>
        <end position="185"/>
    </location>
</feature>
<dbReference type="GO" id="GO:0005634">
    <property type="term" value="C:nucleus"/>
    <property type="evidence" value="ECO:0007669"/>
    <property type="project" value="UniProtKB-SubCell"/>
</dbReference>
<dbReference type="PANTHER" id="PTHR10333:SF103">
    <property type="entry name" value="INHIBITOR OF GROWTH PROTEIN 3"/>
    <property type="match status" value="1"/>
</dbReference>
<dbReference type="GO" id="GO:0035267">
    <property type="term" value="C:NuA4 histone acetyltransferase complex"/>
    <property type="evidence" value="ECO:0007669"/>
    <property type="project" value="TreeGrafter"/>
</dbReference>
<feature type="domain" description="PHD-type" evidence="15">
    <location>
        <begin position="373"/>
        <end position="426"/>
    </location>
</feature>
<evidence type="ECO:0000256" key="11">
    <source>
        <dbReference type="PIRSR" id="PIRSR628651-51"/>
    </source>
</evidence>
<evidence type="ECO:0000256" key="5">
    <source>
        <dbReference type="ARBA" id="ARBA00022771"/>
    </source>
</evidence>
<dbReference type="GO" id="GO:0008270">
    <property type="term" value="F:zinc ion binding"/>
    <property type="evidence" value="ECO:0007669"/>
    <property type="project" value="UniProtKB-KW"/>
</dbReference>
<dbReference type="InterPro" id="IPR024610">
    <property type="entry name" value="ING_N_histone-binding"/>
</dbReference>
<evidence type="ECO:0000256" key="8">
    <source>
        <dbReference type="ARBA" id="ARBA00023015"/>
    </source>
</evidence>
<evidence type="ECO:0000256" key="1">
    <source>
        <dbReference type="ARBA" id="ARBA00004123"/>
    </source>
</evidence>
<keyword evidence="3" id="KW-0341">Growth regulation</keyword>
<dbReference type="InterPro" id="IPR013083">
    <property type="entry name" value="Znf_RING/FYVE/PHD"/>
</dbReference>
<evidence type="ECO:0000256" key="9">
    <source>
        <dbReference type="ARBA" id="ARBA00023163"/>
    </source>
</evidence>
<keyword evidence="5 12" id="KW-0863">Zinc-finger</keyword>
<dbReference type="PROSITE" id="PS01359">
    <property type="entry name" value="ZF_PHD_1"/>
    <property type="match status" value="1"/>
</dbReference>
<evidence type="ECO:0000256" key="4">
    <source>
        <dbReference type="ARBA" id="ARBA00022723"/>
    </source>
</evidence>
<feature type="compositionally biased region" description="Polar residues" evidence="14">
    <location>
        <begin position="197"/>
        <end position="207"/>
    </location>
</feature>
<keyword evidence="4 11" id="KW-0479">Metal-binding</keyword>
<keyword evidence="10 13" id="KW-0539">Nucleus</keyword>
<accession>A0A0K0G0X9</accession>
<dbReference type="WBParaSite" id="SVE_1836500.2">
    <property type="protein sequence ID" value="SVE_1836500.2"/>
    <property type="gene ID" value="SVE_1836500"/>
</dbReference>
<feature type="binding site" evidence="11">
    <location>
        <position position="400"/>
    </location>
    <ligand>
        <name>Zn(2+)</name>
        <dbReference type="ChEBI" id="CHEBI:29105"/>
        <label>1</label>
    </ligand>
</feature>
<comment type="subunit">
    <text evidence="13">Component of an histone acetyltransferase complex. Interacts with H3K4me3 and to a lesser extent with H3K4me2.</text>
</comment>
<feature type="binding site" evidence="11">
    <location>
        <position position="389"/>
    </location>
    <ligand>
        <name>Zn(2+)</name>
        <dbReference type="ChEBI" id="CHEBI:29105"/>
        <label>2</label>
    </ligand>
</feature>
<evidence type="ECO:0000256" key="6">
    <source>
        <dbReference type="ARBA" id="ARBA00022833"/>
    </source>
</evidence>
<comment type="subcellular location">
    <subcellularLocation>
        <location evidence="1 13">Nucleus</location>
    </subcellularLocation>
</comment>
<feature type="region of interest" description="Disordered" evidence="14">
    <location>
        <begin position="301"/>
        <end position="326"/>
    </location>
</feature>
<reference evidence="17" key="2">
    <citation type="submission" date="2015-08" db="UniProtKB">
        <authorList>
            <consortium name="WormBaseParasite"/>
        </authorList>
    </citation>
    <scope>IDENTIFICATION</scope>
</reference>
<feature type="binding site" evidence="11">
    <location>
        <position position="376"/>
    </location>
    <ligand>
        <name>Zn(2+)</name>
        <dbReference type="ChEBI" id="CHEBI:29105"/>
        <label>1</label>
    </ligand>
</feature>
<name>A0A0K0G0X9_STRVS</name>
<keyword evidence="7 13" id="KW-0156">Chromatin regulator</keyword>
<dbReference type="InterPro" id="IPR011011">
    <property type="entry name" value="Znf_FYVE_PHD"/>
</dbReference>
<keyword evidence="16" id="KW-1185">Reference proteome</keyword>
<evidence type="ECO:0000256" key="7">
    <source>
        <dbReference type="ARBA" id="ARBA00022853"/>
    </source>
</evidence>
<feature type="binding site" evidence="11">
    <location>
        <position position="403"/>
    </location>
    <ligand>
        <name>Zn(2+)</name>
        <dbReference type="ChEBI" id="CHEBI:29105"/>
        <label>1</label>
    </ligand>
</feature>